<reference evidence="8 9" key="1">
    <citation type="submission" date="2019-09" db="EMBL/GenBank/DDBJ databases">
        <title>Mumia zhuanghuii sp. nov. isolated from the intestinal contents of plateau pika (Ochotona curzoniae) in the Qinghai-Tibet plateau of China.</title>
        <authorList>
            <person name="Tian Z."/>
        </authorList>
    </citation>
    <scope>NUCLEOTIDE SEQUENCE [LARGE SCALE GENOMIC DNA]</scope>
    <source>
        <strain evidence="9">350</strain>
    </source>
</reference>
<organism evidence="8 9">
    <name type="scientific">Mumia zhuanghuii</name>
    <dbReference type="NCBI Taxonomy" id="2585211"/>
    <lineage>
        <taxon>Bacteria</taxon>
        <taxon>Bacillati</taxon>
        <taxon>Actinomycetota</taxon>
        <taxon>Actinomycetes</taxon>
        <taxon>Propionibacteriales</taxon>
        <taxon>Nocardioidaceae</taxon>
        <taxon>Mumia</taxon>
    </lineage>
</organism>
<dbReference type="GO" id="GO:0006457">
    <property type="term" value="P:protein folding"/>
    <property type="evidence" value="ECO:0007669"/>
    <property type="project" value="InterPro"/>
</dbReference>
<evidence type="ECO:0000313" key="9">
    <source>
        <dbReference type="Proteomes" id="UP000307768"/>
    </source>
</evidence>
<dbReference type="PANTHER" id="PTHR21237:SF23">
    <property type="entry name" value="GRPE PROTEIN HOMOLOG, MITOCHONDRIAL"/>
    <property type="match status" value="1"/>
</dbReference>
<keyword evidence="6" id="KW-0175">Coiled coil</keyword>
<dbReference type="Gene3D" id="3.90.20.20">
    <property type="match status" value="1"/>
</dbReference>
<evidence type="ECO:0000256" key="7">
    <source>
        <dbReference type="SAM" id="MobiDB-lite"/>
    </source>
</evidence>
<feature type="region of interest" description="Disordered" evidence="7">
    <location>
        <begin position="175"/>
        <end position="198"/>
    </location>
</feature>
<dbReference type="CDD" id="cd00446">
    <property type="entry name" value="GrpE"/>
    <property type="match status" value="1"/>
</dbReference>
<name>A0A5Q6S2R6_9ACTN</name>
<feature type="region of interest" description="Disordered" evidence="7">
    <location>
        <begin position="1"/>
        <end position="42"/>
    </location>
</feature>
<dbReference type="PRINTS" id="PR00773">
    <property type="entry name" value="GRPEPROTEIN"/>
</dbReference>
<dbReference type="AlphaFoldDB" id="A0A5Q6S2R6"/>
<dbReference type="InterPro" id="IPR000740">
    <property type="entry name" value="GrpE"/>
</dbReference>
<evidence type="ECO:0000256" key="4">
    <source>
        <dbReference type="RuleBase" id="RU000639"/>
    </source>
</evidence>
<dbReference type="PANTHER" id="PTHR21237">
    <property type="entry name" value="GRPE PROTEIN"/>
    <property type="match status" value="1"/>
</dbReference>
<dbReference type="PROSITE" id="PS01071">
    <property type="entry name" value="GRPE"/>
    <property type="match status" value="1"/>
</dbReference>
<gene>
    <name evidence="3 8" type="primary">grpE</name>
    <name evidence="8" type="ORF">FE697_000845</name>
</gene>
<dbReference type="InterPro" id="IPR009012">
    <property type="entry name" value="GrpE_head"/>
</dbReference>
<evidence type="ECO:0000313" key="8">
    <source>
        <dbReference type="EMBL" id="KAA1424511.1"/>
    </source>
</evidence>
<dbReference type="OrthoDB" id="5191115at2"/>
<dbReference type="GO" id="GO:0051087">
    <property type="term" value="F:protein-folding chaperone binding"/>
    <property type="evidence" value="ECO:0007669"/>
    <property type="project" value="InterPro"/>
</dbReference>
<dbReference type="Proteomes" id="UP000307768">
    <property type="component" value="Unassembled WGS sequence"/>
</dbReference>
<feature type="compositionally biased region" description="Acidic residues" evidence="7">
    <location>
        <begin position="1"/>
        <end position="12"/>
    </location>
</feature>
<evidence type="ECO:0000256" key="1">
    <source>
        <dbReference type="ARBA" id="ARBA00009054"/>
    </source>
</evidence>
<dbReference type="RefSeq" id="WP_149767389.1">
    <property type="nucleotide sequence ID" value="NZ_VDFQ02000001.1"/>
</dbReference>
<dbReference type="SUPFAM" id="SSF51064">
    <property type="entry name" value="Head domain of nucleotide exchange factor GrpE"/>
    <property type="match status" value="1"/>
</dbReference>
<accession>A0A5Q6S2R6</accession>
<keyword evidence="3 4" id="KW-0346">Stress response</keyword>
<comment type="subunit">
    <text evidence="3">Homodimer.</text>
</comment>
<dbReference type="GO" id="GO:0000774">
    <property type="term" value="F:adenyl-nucleotide exchange factor activity"/>
    <property type="evidence" value="ECO:0007669"/>
    <property type="project" value="InterPro"/>
</dbReference>
<comment type="function">
    <text evidence="3 4">Participates actively in the response to hyperosmotic and heat shock by preventing the aggregation of stress-denatured proteins, in association with DnaK and GrpE. It is the nucleotide exchange factor for DnaK and may function as a thermosensor. Unfolded proteins bind initially to DnaJ; upon interaction with the DnaJ-bound protein, DnaK hydrolyzes its bound ATP, resulting in the formation of a stable complex. GrpE releases ADP from DnaK; ATP binding to DnaK triggers the release of the substrate protein, thus completing the reaction cycle. Several rounds of ATP-dependent interactions between DnaJ, DnaK and GrpE are required for fully efficient folding.</text>
</comment>
<keyword evidence="2 3" id="KW-0143">Chaperone</keyword>
<dbReference type="EMBL" id="VDFQ02000001">
    <property type="protein sequence ID" value="KAA1424511.1"/>
    <property type="molecule type" value="Genomic_DNA"/>
</dbReference>
<keyword evidence="3" id="KW-0963">Cytoplasm</keyword>
<protein>
    <recommendedName>
        <fullName evidence="3 4">Protein GrpE</fullName>
    </recommendedName>
    <alternativeName>
        <fullName evidence="3">HSP-70 cofactor</fullName>
    </alternativeName>
</protein>
<dbReference type="SUPFAM" id="SSF58014">
    <property type="entry name" value="Coiled-coil domain of nucleotide exchange factor GrpE"/>
    <property type="match status" value="1"/>
</dbReference>
<comment type="subcellular location">
    <subcellularLocation>
        <location evidence="3">Cytoplasm</location>
    </subcellularLocation>
</comment>
<dbReference type="GO" id="GO:0005737">
    <property type="term" value="C:cytoplasm"/>
    <property type="evidence" value="ECO:0007669"/>
    <property type="project" value="UniProtKB-SubCell"/>
</dbReference>
<evidence type="ECO:0000256" key="6">
    <source>
        <dbReference type="SAM" id="Coils"/>
    </source>
</evidence>
<feature type="compositionally biased region" description="Acidic residues" evidence="7">
    <location>
        <begin position="183"/>
        <end position="198"/>
    </location>
</feature>
<feature type="compositionally biased region" description="Low complexity" evidence="7">
    <location>
        <begin position="21"/>
        <end position="41"/>
    </location>
</feature>
<feature type="coiled-coil region" evidence="6">
    <location>
        <begin position="42"/>
        <end position="69"/>
    </location>
</feature>
<comment type="caution">
    <text evidence="8">The sequence shown here is derived from an EMBL/GenBank/DDBJ whole genome shotgun (WGS) entry which is preliminary data.</text>
</comment>
<evidence type="ECO:0000256" key="3">
    <source>
        <dbReference type="HAMAP-Rule" id="MF_01151"/>
    </source>
</evidence>
<dbReference type="InterPro" id="IPR013805">
    <property type="entry name" value="GrpE_CC"/>
</dbReference>
<dbReference type="GO" id="GO:0042803">
    <property type="term" value="F:protein homodimerization activity"/>
    <property type="evidence" value="ECO:0007669"/>
    <property type="project" value="InterPro"/>
</dbReference>
<evidence type="ECO:0000256" key="2">
    <source>
        <dbReference type="ARBA" id="ARBA00023186"/>
    </source>
</evidence>
<proteinExistence type="inferred from homology"/>
<evidence type="ECO:0000256" key="5">
    <source>
        <dbReference type="RuleBase" id="RU004478"/>
    </source>
</evidence>
<comment type="similarity">
    <text evidence="1 3 5">Belongs to the GrpE family.</text>
</comment>
<sequence length="198" mass="21126">MTNEFAESEVPEQETAPAPGPADAQPADVDGAADVGDLGQQLAERTADLQRLQAEYVNYKRRVDRDREVQRVNAAASVLASLLPVLDTIDRARDHGELEGGFKAVADSLVQATGAHGLEAFGQHGDVFDPMLHEALMHRLDADAPHGEPTVDAIMQVGYRVGDKVLRPARVAVVEHDGSEPAEATEADAEVSDAETAE</sequence>
<dbReference type="GO" id="GO:0051082">
    <property type="term" value="F:unfolded protein binding"/>
    <property type="evidence" value="ECO:0007669"/>
    <property type="project" value="TreeGrafter"/>
</dbReference>
<dbReference type="Gene3D" id="2.30.22.10">
    <property type="entry name" value="Head domain of nucleotide exchange factor GrpE"/>
    <property type="match status" value="1"/>
</dbReference>
<dbReference type="HAMAP" id="MF_01151">
    <property type="entry name" value="GrpE"/>
    <property type="match status" value="1"/>
</dbReference>
<dbReference type="Pfam" id="PF01025">
    <property type="entry name" value="GrpE"/>
    <property type="match status" value="1"/>
</dbReference>